<dbReference type="InterPro" id="IPR032465">
    <property type="entry name" value="ACMSD"/>
</dbReference>
<dbReference type="Proteomes" id="UP000234530">
    <property type="component" value="Chromosome"/>
</dbReference>
<dbReference type="EMBL" id="CP025430">
    <property type="protein sequence ID" value="AUH63941.1"/>
    <property type="molecule type" value="Genomic_DNA"/>
</dbReference>
<sequence>MISRRLFTATALSSGVLALSGCGSGLARPGRQADLGEGAIDAHMHLFNGRDVPALGFLRQVILPDLGSRFPVALIGPFAEMIVTFLLQGTRDAAAELADLGRAPLPRIDPAEDEARLARAIDGYFGAAQARAETQVSASRAMRSIAPGESAPVLLQEPDQQLLSALSDAAGVPMGQAAAGMGDQPSITARRAAPSTGQQLAPGLLNPDRRSATASSLSLSNTLQWAMLMTRDRAVIRDQAARLYGRPTEARIFCNHLVDMALWLNATEPQSVSPMAQQVDLAARLSQREARVLVLNFVPFCPLRAALEGASVLEGVQRAITQQGFAGVKLYPPMGFRPDGNSTISFAHARPDIARNPPPRAALDRALGALYRWCAENDVPIATHASHSMGAGPGTKAYSAPWHWAPVLRRHPDLRVNLAHFGGFNGHDAPDWQARLGQMMTEDRNLYFDTGYWDEAARDAANAPGGPLAMTQAFLATYPVAAERMLYGSDWHMIAREPDHPNYHRMMRDFVGRLTPDAAAQQRIMGGNALGWLGLDRPEGAQFRRLAAHHGGNPAWRALFEAS</sequence>
<dbReference type="OrthoDB" id="1407586at2"/>
<gene>
    <name evidence="4" type="ORF">CX676_07015</name>
</gene>
<keyword evidence="1" id="KW-0456">Lyase</keyword>
<keyword evidence="5" id="KW-1185">Reference proteome</keyword>
<dbReference type="Gene3D" id="3.20.20.140">
    <property type="entry name" value="Metal-dependent hydrolases"/>
    <property type="match status" value="1"/>
</dbReference>
<dbReference type="KEGG" id="pzh:CX676_07015"/>
<dbReference type="InterPro" id="IPR032466">
    <property type="entry name" value="Metal_Hydrolase"/>
</dbReference>
<dbReference type="RefSeq" id="WP_101751982.1">
    <property type="nucleotide sequence ID" value="NZ_CP025430.1"/>
</dbReference>
<dbReference type="Pfam" id="PF04909">
    <property type="entry name" value="Amidohydro_2"/>
    <property type="match status" value="1"/>
</dbReference>
<evidence type="ECO:0000313" key="4">
    <source>
        <dbReference type="EMBL" id="AUH63941.1"/>
    </source>
</evidence>
<name>A0A2H5EXB3_9RHOB</name>
<dbReference type="PROSITE" id="PS51257">
    <property type="entry name" value="PROKAR_LIPOPROTEIN"/>
    <property type="match status" value="1"/>
</dbReference>
<dbReference type="GO" id="GO:0016787">
    <property type="term" value="F:hydrolase activity"/>
    <property type="evidence" value="ECO:0007669"/>
    <property type="project" value="InterPro"/>
</dbReference>
<accession>A0A2H5EXB3</accession>
<evidence type="ECO:0000256" key="1">
    <source>
        <dbReference type="ARBA" id="ARBA00023239"/>
    </source>
</evidence>
<dbReference type="InterPro" id="IPR006680">
    <property type="entry name" value="Amidohydro-rel"/>
</dbReference>
<feature type="region of interest" description="Disordered" evidence="2">
    <location>
        <begin position="176"/>
        <end position="211"/>
    </location>
</feature>
<dbReference type="GO" id="GO:0016831">
    <property type="term" value="F:carboxy-lyase activity"/>
    <property type="evidence" value="ECO:0007669"/>
    <property type="project" value="InterPro"/>
</dbReference>
<reference evidence="4 5" key="1">
    <citation type="journal article" date="2013" name="Antonie Van Leeuwenhoek">
        <title>Paracoccus zhejiangensis sp. nov., isolated from activated sludge in wastewater-treatment system.</title>
        <authorList>
            <person name="Wu Z.G."/>
            <person name="Zhang D.F."/>
            <person name="Liu Y.L."/>
            <person name="Wang F."/>
            <person name="Jiang X."/>
            <person name="Li C."/>
            <person name="Li S.P."/>
            <person name="Hong Q."/>
            <person name="Li W.J."/>
        </authorList>
    </citation>
    <scope>NUCLEOTIDE SEQUENCE [LARGE SCALE GENOMIC DNA]</scope>
    <source>
        <strain evidence="4 5">J6</strain>
    </source>
</reference>
<dbReference type="PANTHER" id="PTHR21240:SF28">
    <property type="entry name" value="ISO-OROTATE DECARBOXYLASE (EUROFUNG)"/>
    <property type="match status" value="1"/>
</dbReference>
<evidence type="ECO:0000259" key="3">
    <source>
        <dbReference type="Pfam" id="PF04909"/>
    </source>
</evidence>
<feature type="domain" description="Amidohydrolase-related" evidence="3">
    <location>
        <begin position="309"/>
        <end position="534"/>
    </location>
</feature>
<dbReference type="PANTHER" id="PTHR21240">
    <property type="entry name" value="2-AMINO-3-CARBOXYLMUCONATE-6-SEMIALDEHYDE DECARBOXYLASE"/>
    <property type="match status" value="1"/>
</dbReference>
<dbReference type="SUPFAM" id="SSF51556">
    <property type="entry name" value="Metallo-dependent hydrolases"/>
    <property type="match status" value="1"/>
</dbReference>
<proteinExistence type="predicted"/>
<evidence type="ECO:0000256" key="2">
    <source>
        <dbReference type="SAM" id="MobiDB-lite"/>
    </source>
</evidence>
<protein>
    <recommendedName>
        <fullName evidence="3">Amidohydrolase-related domain-containing protein</fullName>
    </recommendedName>
</protein>
<dbReference type="GO" id="GO:0019748">
    <property type="term" value="P:secondary metabolic process"/>
    <property type="evidence" value="ECO:0007669"/>
    <property type="project" value="TreeGrafter"/>
</dbReference>
<evidence type="ECO:0000313" key="5">
    <source>
        <dbReference type="Proteomes" id="UP000234530"/>
    </source>
</evidence>
<dbReference type="GO" id="GO:0005737">
    <property type="term" value="C:cytoplasm"/>
    <property type="evidence" value="ECO:0007669"/>
    <property type="project" value="TreeGrafter"/>
</dbReference>
<dbReference type="AlphaFoldDB" id="A0A2H5EXB3"/>
<organism evidence="4 5">
    <name type="scientific">Paracoccus zhejiangensis</name>
    <dbReference type="NCBI Taxonomy" id="1077935"/>
    <lineage>
        <taxon>Bacteria</taxon>
        <taxon>Pseudomonadati</taxon>
        <taxon>Pseudomonadota</taxon>
        <taxon>Alphaproteobacteria</taxon>
        <taxon>Rhodobacterales</taxon>
        <taxon>Paracoccaceae</taxon>
        <taxon>Paracoccus</taxon>
    </lineage>
</organism>